<dbReference type="InterPro" id="IPR010090">
    <property type="entry name" value="Phage_tape_meas"/>
</dbReference>
<dbReference type="PANTHER" id="PTHR37813:SF1">
    <property type="entry name" value="FELS-2 PROPHAGE PROTEIN"/>
    <property type="match status" value="1"/>
</dbReference>
<dbReference type="GO" id="GO:0098003">
    <property type="term" value="P:viral tail assembly"/>
    <property type="evidence" value="ECO:0007669"/>
    <property type="project" value="UniProtKB-KW"/>
</dbReference>
<accession>A0A8S5PPV1</accession>
<dbReference type="Pfam" id="PF10145">
    <property type="entry name" value="PhageMin_Tail"/>
    <property type="match status" value="1"/>
</dbReference>
<evidence type="ECO:0000259" key="5">
    <source>
        <dbReference type="Pfam" id="PF10145"/>
    </source>
</evidence>
<keyword evidence="2" id="KW-1188">Viral release from host cell</keyword>
<protein>
    <submittedName>
        <fullName evidence="6">Minor tail protein</fullName>
    </submittedName>
</protein>
<feature type="domain" description="Phage tail tape measure protein" evidence="5">
    <location>
        <begin position="276"/>
        <end position="458"/>
    </location>
</feature>
<reference evidence="6" key="1">
    <citation type="journal article" date="2021" name="Proc. Natl. Acad. Sci. U.S.A.">
        <title>A Catalog of Tens of Thousands of Viruses from Human Metagenomes Reveals Hidden Associations with Chronic Diseases.</title>
        <authorList>
            <person name="Tisza M.J."/>
            <person name="Buck C.B."/>
        </authorList>
    </citation>
    <scope>NUCLEOTIDE SEQUENCE</scope>
    <source>
        <strain evidence="6">CtkJH11</strain>
    </source>
</reference>
<keyword evidence="3" id="KW-0175">Coiled coil</keyword>
<feature type="compositionally biased region" description="Polar residues" evidence="4">
    <location>
        <begin position="903"/>
        <end position="913"/>
    </location>
</feature>
<evidence type="ECO:0000256" key="2">
    <source>
        <dbReference type="ARBA" id="ARBA00022612"/>
    </source>
</evidence>
<keyword evidence="1" id="KW-1245">Viral tail assembly</keyword>
<dbReference type="EMBL" id="BK015484">
    <property type="protein sequence ID" value="DAE09191.1"/>
    <property type="molecule type" value="Genomic_DNA"/>
</dbReference>
<evidence type="ECO:0000256" key="4">
    <source>
        <dbReference type="SAM" id="MobiDB-lite"/>
    </source>
</evidence>
<evidence type="ECO:0000256" key="1">
    <source>
        <dbReference type="ARBA" id="ARBA00022465"/>
    </source>
</evidence>
<feature type="coiled-coil region" evidence="3">
    <location>
        <begin position="22"/>
        <end position="161"/>
    </location>
</feature>
<name>A0A8S5PPV1_9CAUD</name>
<organism evidence="6">
    <name type="scientific">Siphoviridae sp. ctkJH11</name>
    <dbReference type="NCBI Taxonomy" id="2825641"/>
    <lineage>
        <taxon>Viruses</taxon>
        <taxon>Duplodnaviria</taxon>
        <taxon>Heunggongvirae</taxon>
        <taxon>Uroviricota</taxon>
        <taxon>Caudoviricetes</taxon>
    </lineage>
</organism>
<evidence type="ECO:0000256" key="3">
    <source>
        <dbReference type="SAM" id="Coils"/>
    </source>
</evidence>
<proteinExistence type="predicted"/>
<dbReference type="SUPFAM" id="SSF57997">
    <property type="entry name" value="Tropomyosin"/>
    <property type="match status" value="1"/>
</dbReference>
<dbReference type="PANTHER" id="PTHR37813">
    <property type="entry name" value="FELS-2 PROPHAGE PROTEIN"/>
    <property type="match status" value="1"/>
</dbReference>
<sequence>MGQKKIGAFITLKGEKEFRSAVASCNKNLATMKSEMKLVEAQTAGSANSLATLRKKHETLTKTLEEHEQKEEALRKGLSHAEQEYERVGNALAEYKEKLARAEKSLGEMEQASDTTEEALEEQSQAVEKLNEIVEKGESTYQRSADRVQDWKKQLNNAEAQTIRTTHALNENAAYMKEAEQATDQCATSIDEFGNRANNLADELTKTSTIIKANLINTLVESGKNLTSDMFRSAVQGTLELQEAQNQLQASTGATEQATEYYGETMERVYKAGYGDSIRDVADAMALVKQYTNETDPSKLQELAEGGMVLQDVFGMDLSESIRGVDALMENMGLTAGEAFDFITKGAQNGLDKSGELTDNIAEYSSLWAQAGFSAEEMFTILQNGLDSGAYNLDKVNDYVKEFGISMSDGRIEENLNAFSKGTQDLFQAWKNGEVTTKEVFHSVISDLASMENQQQALTIASNTWSALGEDNAMKVITSLNQANNAYKNVKGTMESIKDIKYDSVANQWKTLGRTFQSEVITPVLKDFLPPAQKGMKALADNIEVITPIAKVAGTTIGTMFVVKKSKNLIKDLKEVKEGIEDTTKKVLTYIAAKKAETAVETANTVATTAETAATVAQTTATGAATTAQAGLNAVMTANPIGLLVTAIGTAVGALAIFSSTAENAKEETGALGEKTEEVNAKLQDATQGLKESMKGVEESMDSLNAKEMLSNDLVTELYDLADGAGSSAKEIGKMQIIVGELNSLFPDLNLHVDENTGALNKNEAQTKKSIEASLNFAKAQAAQEQSKDIIEELTKADIARYEAEANLEEIGTKIGELDKKRNKISEEATRATEKGEAATVKYNGKLMDSQAALEKIAEKENALNEKREEQEKKLKTLNDTYDAANEKYLSTSEYIQDLTDKMNGNTDATNDNTESKKGNAEAEQKKQEAAAMSIEVAGQETQAYRNLSAAQQEMAVNVTNGVLSMQESVQGALQSQMDMFTAFDGGVQISTEQLLANMQSQVDGVMQWEQNLTALADKGINQGILQKLSEMGPQGSGYVAAFNSMTDEELKKANELWSQSVDIKGMTDQWGQELLTSGAENIAGGIENLTPLMEQSGANTVMGLVRGMQEAQRAAEASGEDLGVKTIDSVNKGLGCASPSRKTKESGQNVDRGLVNGINAGKGSVQSAAQSVAVAVVGAVRSNLSEGRFYSYGHNVSAGLASGILSGKSQVISAAIEVAAAAESAAKNKLQINSPSKVFKRIGAGTMEGYVLGVRGEMQKVKSTVNEAMNLGEGRGVRKVEIPDNNYRELVNVIQTAAEGRNETQQITVMIGNEKIDSYIMKTVKKGIYNEQLGSQGARGKRCLA</sequence>
<evidence type="ECO:0000313" key="6">
    <source>
        <dbReference type="EMBL" id="DAE09191.1"/>
    </source>
</evidence>
<feature type="region of interest" description="Disordered" evidence="4">
    <location>
        <begin position="901"/>
        <end position="920"/>
    </location>
</feature>